<dbReference type="EMBL" id="VWNA01000001">
    <property type="protein sequence ID" value="MQT12687.1"/>
    <property type="molecule type" value="Genomic_DNA"/>
</dbReference>
<evidence type="ECO:0000313" key="1">
    <source>
        <dbReference type="EMBL" id="MQT12687.1"/>
    </source>
</evidence>
<keyword evidence="2" id="KW-1185">Reference proteome</keyword>
<name>A0A6A7Y2U5_9HYPH</name>
<dbReference type="AlphaFoldDB" id="A0A6A7Y2U5"/>
<gene>
    <name evidence="1" type="ORF">F0357_08470</name>
</gene>
<comment type="caution">
    <text evidence="1">The sequence shown here is derived from an EMBL/GenBank/DDBJ whole genome shotgun (WGS) entry which is preliminary data.</text>
</comment>
<accession>A0A6A7Y2U5</accession>
<dbReference type="Proteomes" id="UP000332515">
    <property type="component" value="Unassembled WGS sequence"/>
</dbReference>
<organism evidence="1 2">
    <name type="scientific">Segnochrobactrum spirostomi</name>
    <dbReference type="NCBI Taxonomy" id="2608987"/>
    <lineage>
        <taxon>Bacteria</taxon>
        <taxon>Pseudomonadati</taxon>
        <taxon>Pseudomonadota</taxon>
        <taxon>Alphaproteobacteria</taxon>
        <taxon>Hyphomicrobiales</taxon>
        <taxon>Segnochrobactraceae</taxon>
        <taxon>Segnochrobactrum</taxon>
    </lineage>
</organism>
<dbReference type="RefSeq" id="WP_153479925.1">
    <property type="nucleotide sequence ID" value="NZ_VWNA01000001.1"/>
</dbReference>
<sequence length="64" mass="6871">MTQSIPLAGATGAAPLWSHEAVRQLLDLAREDVSAEVISLKLRRPVADVRAKASELGVHLKVDL</sequence>
<protein>
    <submittedName>
        <fullName evidence="1">Uncharacterized protein</fullName>
    </submittedName>
</protein>
<evidence type="ECO:0000313" key="2">
    <source>
        <dbReference type="Proteomes" id="UP000332515"/>
    </source>
</evidence>
<proteinExistence type="predicted"/>
<reference evidence="1 2" key="1">
    <citation type="submission" date="2019-09" db="EMBL/GenBank/DDBJ databases">
        <title>Segnochrobactrum spirostomi gen. nov., sp. nov., isolated from the ciliate Spirostomum cf. yagiui and description of a novel family, Segnochrobactraceae fam. nov. within the order Rhizobiales of the class Alphaproteobacteria.</title>
        <authorList>
            <person name="Akter S."/>
            <person name="Shazib S.U.A."/>
            <person name="Shin M.K."/>
        </authorList>
    </citation>
    <scope>NUCLEOTIDE SEQUENCE [LARGE SCALE GENOMIC DNA]</scope>
    <source>
        <strain evidence="1 2">Sp-1</strain>
    </source>
</reference>